<accession>A0A5J4WLX7</accession>
<evidence type="ECO:0000313" key="1">
    <source>
        <dbReference type="EMBL" id="KAA6395984.1"/>
    </source>
</evidence>
<gene>
    <name evidence="1" type="ORF">EZS28_008489</name>
</gene>
<dbReference type="AlphaFoldDB" id="A0A5J4WLX7"/>
<sequence>MFKAFIYFTPDDLKKFNGTLIETRKQFRELNEVDLNGLSEKSNLQVHDIFIKDIDRVVGGYLCQKCSQKLFNRTSDNFSRDLKKHIQLCKGPDQQKHPKLDKFSQPLMPDKEYQEYVDDFISSQPNSFYCSGKNDNRKFKYRRSYLEYNNIREVECIITMRGKTLTVMVITIQKQDIKVGIDITNNVTADDREYFNQMIPDKCCYFNAKFTNVNNPTLELSDNNTAHTKDNCKLSCQLCNSTRSNKDADVAKFMIQMNKYAIIKNLPMTIDDKEVYWFLRKSIHAYRDTKRKEMIKIINSEDRFSEEKGQLFIASVKGLIDKNHINDHINFPPI</sequence>
<proteinExistence type="predicted"/>
<name>A0A5J4WLX7_9EUKA</name>
<protein>
    <submittedName>
        <fullName evidence="1">Uncharacterized protein</fullName>
    </submittedName>
</protein>
<comment type="caution">
    <text evidence="1">The sequence shown here is derived from an EMBL/GenBank/DDBJ whole genome shotgun (WGS) entry which is preliminary data.</text>
</comment>
<evidence type="ECO:0000313" key="2">
    <source>
        <dbReference type="Proteomes" id="UP000324800"/>
    </source>
</evidence>
<dbReference type="OrthoDB" id="108321at2759"/>
<dbReference type="Proteomes" id="UP000324800">
    <property type="component" value="Unassembled WGS sequence"/>
</dbReference>
<dbReference type="EMBL" id="SNRW01001546">
    <property type="protein sequence ID" value="KAA6395984.1"/>
    <property type="molecule type" value="Genomic_DNA"/>
</dbReference>
<reference evidence="1 2" key="1">
    <citation type="submission" date="2019-03" db="EMBL/GenBank/DDBJ databases">
        <title>Single cell metagenomics reveals metabolic interactions within the superorganism composed of flagellate Streblomastix strix and complex community of Bacteroidetes bacteria on its surface.</title>
        <authorList>
            <person name="Treitli S.C."/>
            <person name="Kolisko M."/>
            <person name="Husnik F."/>
            <person name="Keeling P."/>
            <person name="Hampl V."/>
        </authorList>
    </citation>
    <scope>NUCLEOTIDE SEQUENCE [LARGE SCALE GENOMIC DNA]</scope>
    <source>
        <strain evidence="1">ST1C</strain>
    </source>
</reference>
<organism evidence="1 2">
    <name type="scientific">Streblomastix strix</name>
    <dbReference type="NCBI Taxonomy" id="222440"/>
    <lineage>
        <taxon>Eukaryota</taxon>
        <taxon>Metamonada</taxon>
        <taxon>Preaxostyla</taxon>
        <taxon>Oxymonadida</taxon>
        <taxon>Streblomastigidae</taxon>
        <taxon>Streblomastix</taxon>
    </lineage>
</organism>